<evidence type="ECO:0000256" key="8">
    <source>
        <dbReference type="SAM" id="SignalP"/>
    </source>
</evidence>
<keyword evidence="4" id="KW-0574">Periplasm</keyword>
<organism evidence="10 11">
    <name type="scientific">endosymbiont of Escarpia spicata</name>
    <dbReference type="NCBI Taxonomy" id="2200908"/>
    <lineage>
        <taxon>Bacteria</taxon>
        <taxon>Pseudomonadati</taxon>
        <taxon>Pseudomonadota</taxon>
        <taxon>Gammaproteobacteria</taxon>
        <taxon>sulfur-oxidizing symbionts</taxon>
    </lineage>
</organism>
<keyword evidence="6 7" id="KW-0186">Copper</keyword>
<comment type="cofactor">
    <cofactor evidence="7">
        <name>Cu cation</name>
        <dbReference type="ChEBI" id="CHEBI:23378"/>
    </cofactor>
    <text evidence="7">Binds 1 copper ion per subunit.</text>
</comment>
<dbReference type="PANTHER" id="PTHR36507:SF1">
    <property type="entry name" value="BLL1555 PROTEIN"/>
    <property type="match status" value="1"/>
</dbReference>
<keyword evidence="2" id="KW-0813">Transport</keyword>
<comment type="caution">
    <text evidence="10">The sequence shown here is derived from an EMBL/GenBank/DDBJ whole genome shotgun (WGS) entry which is preliminary data.</text>
</comment>
<feature type="domain" description="Blue (type 1) copper" evidence="9">
    <location>
        <begin position="37"/>
        <end position="117"/>
    </location>
</feature>
<sequence length="117" mass="13466">MSKTTSLINVHRSLLVLVFVLSASSLWAGGVQTPVAEIDIIKFKFEPQEITIKAGQRLRWINREKRQYHSVWFEQAGDPEPDYLFPDDTYERSFDQVGSFPYRCGPHPKMTGVVHVE</sequence>
<feature type="binding site" evidence="7">
    <location>
        <position position="107"/>
    </location>
    <ligand>
        <name>Cu cation</name>
        <dbReference type="ChEBI" id="CHEBI:23378"/>
    </ligand>
</feature>
<evidence type="ECO:0000313" key="10">
    <source>
        <dbReference type="EMBL" id="RDH85578.1"/>
    </source>
</evidence>
<dbReference type="GO" id="GO:0042597">
    <property type="term" value="C:periplasmic space"/>
    <property type="evidence" value="ECO:0007669"/>
    <property type="project" value="UniProtKB-SubCell"/>
</dbReference>
<evidence type="ECO:0000256" key="4">
    <source>
        <dbReference type="ARBA" id="ARBA00022764"/>
    </source>
</evidence>
<dbReference type="PRINTS" id="PR00155">
    <property type="entry name" value="AMICYANIN"/>
</dbReference>
<dbReference type="GO" id="GO:0009055">
    <property type="term" value="F:electron transfer activity"/>
    <property type="evidence" value="ECO:0007669"/>
    <property type="project" value="InterPro"/>
</dbReference>
<protein>
    <submittedName>
        <fullName evidence="10">Plastocyanin</fullName>
    </submittedName>
</protein>
<proteinExistence type="predicted"/>
<feature type="signal peptide" evidence="8">
    <location>
        <begin position="1"/>
        <end position="28"/>
    </location>
</feature>
<evidence type="ECO:0000256" key="3">
    <source>
        <dbReference type="ARBA" id="ARBA00022723"/>
    </source>
</evidence>
<dbReference type="EMBL" id="QFXE01000013">
    <property type="protein sequence ID" value="RDH85578.1"/>
    <property type="molecule type" value="Genomic_DNA"/>
</dbReference>
<dbReference type="InterPro" id="IPR008972">
    <property type="entry name" value="Cupredoxin"/>
</dbReference>
<name>A0A370DL05_9GAMM</name>
<feature type="binding site" evidence="7">
    <location>
        <position position="104"/>
    </location>
    <ligand>
        <name>Cu cation</name>
        <dbReference type="ChEBI" id="CHEBI:23378"/>
    </ligand>
</feature>
<keyword evidence="8" id="KW-0732">Signal</keyword>
<keyword evidence="3 7" id="KW-0479">Metal-binding</keyword>
<reference evidence="10 11" key="1">
    <citation type="journal article" date="2018" name="ISME J.">
        <title>Endosymbiont genomes yield clues of tubeworm success.</title>
        <authorList>
            <person name="Li Y."/>
            <person name="Liles M.R."/>
            <person name="Halanych K.M."/>
        </authorList>
    </citation>
    <scope>NUCLEOTIDE SEQUENCE [LARGE SCALE GENOMIC DNA]</scope>
    <source>
        <strain evidence="10">A1462</strain>
    </source>
</reference>
<feature type="binding site" evidence="7">
    <location>
        <position position="69"/>
    </location>
    <ligand>
        <name>Cu cation</name>
        <dbReference type="ChEBI" id="CHEBI:23378"/>
    </ligand>
</feature>
<accession>A0A370DL05</accession>
<dbReference type="Pfam" id="PF00127">
    <property type="entry name" value="Copper-bind"/>
    <property type="match status" value="1"/>
</dbReference>
<feature type="binding site" evidence="7">
    <location>
        <position position="110"/>
    </location>
    <ligand>
        <name>Cu cation</name>
        <dbReference type="ChEBI" id="CHEBI:23378"/>
    </ligand>
</feature>
<evidence type="ECO:0000313" key="11">
    <source>
        <dbReference type="Proteomes" id="UP000254771"/>
    </source>
</evidence>
<dbReference type="AlphaFoldDB" id="A0A370DL05"/>
<dbReference type="InterPro" id="IPR000923">
    <property type="entry name" value="BlueCu_1"/>
</dbReference>
<dbReference type="GO" id="GO:0005507">
    <property type="term" value="F:copper ion binding"/>
    <property type="evidence" value="ECO:0007669"/>
    <property type="project" value="InterPro"/>
</dbReference>
<evidence type="ECO:0000256" key="7">
    <source>
        <dbReference type="PIRSR" id="PIRSR602386-1"/>
    </source>
</evidence>
<dbReference type="SUPFAM" id="SSF49503">
    <property type="entry name" value="Cupredoxins"/>
    <property type="match status" value="1"/>
</dbReference>
<evidence type="ECO:0000256" key="5">
    <source>
        <dbReference type="ARBA" id="ARBA00022982"/>
    </source>
</evidence>
<dbReference type="PANTHER" id="PTHR36507">
    <property type="entry name" value="BLL1555 PROTEIN"/>
    <property type="match status" value="1"/>
</dbReference>
<dbReference type="InterPro" id="IPR002386">
    <property type="entry name" value="Amicyanin/Pseudoazurin"/>
</dbReference>
<dbReference type="Gene3D" id="2.60.40.420">
    <property type="entry name" value="Cupredoxins - blue copper proteins"/>
    <property type="match status" value="1"/>
</dbReference>
<comment type="subcellular location">
    <subcellularLocation>
        <location evidence="1">Periplasm</location>
    </subcellularLocation>
</comment>
<gene>
    <name evidence="10" type="ORF">DIZ78_10915</name>
</gene>
<evidence type="ECO:0000256" key="2">
    <source>
        <dbReference type="ARBA" id="ARBA00022448"/>
    </source>
</evidence>
<dbReference type="Proteomes" id="UP000254771">
    <property type="component" value="Unassembled WGS sequence"/>
</dbReference>
<keyword evidence="11" id="KW-1185">Reference proteome</keyword>
<dbReference type="InterPro" id="IPR052721">
    <property type="entry name" value="ET_Amicyanin"/>
</dbReference>
<keyword evidence="5" id="KW-0249">Electron transport</keyword>
<feature type="chain" id="PRO_5016571439" evidence="8">
    <location>
        <begin position="29"/>
        <end position="117"/>
    </location>
</feature>
<evidence type="ECO:0000256" key="6">
    <source>
        <dbReference type="ARBA" id="ARBA00023008"/>
    </source>
</evidence>
<evidence type="ECO:0000256" key="1">
    <source>
        <dbReference type="ARBA" id="ARBA00004418"/>
    </source>
</evidence>
<evidence type="ECO:0000259" key="9">
    <source>
        <dbReference type="Pfam" id="PF00127"/>
    </source>
</evidence>